<keyword evidence="4" id="KW-1185">Reference proteome</keyword>
<protein>
    <recommendedName>
        <fullName evidence="2">Photolyase/cryptochrome alpha/beta domain-containing protein</fullName>
    </recommendedName>
</protein>
<dbReference type="PANTHER" id="PTHR10211">
    <property type="entry name" value="DEOXYRIBODIPYRIMIDINE PHOTOLYASE"/>
    <property type="match status" value="1"/>
</dbReference>
<evidence type="ECO:0000313" key="4">
    <source>
        <dbReference type="Proteomes" id="UP000011863"/>
    </source>
</evidence>
<dbReference type="InterPro" id="IPR006050">
    <property type="entry name" value="DNA_photolyase_N"/>
</dbReference>
<organism evidence="3 4">
    <name type="scientific">Ilumatobacter coccineus (strain NBRC 103263 / KCTC 29153 / YM16-304)</name>
    <dbReference type="NCBI Taxonomy" id="1313172"/>
    <lineage>
        <taxon>Bacteria</taxon>
        <taxon>Bacillati</taxon>
        <taxon>Actinomycetota</taxon>
        <taxon>Acidimicrobiia</taxon>
        <taxon>Acidimicrobiales</taxon>
        <taxon>Ilumatobacteraceae</taxon>
        <taxon>Ilumatobacter</taxon>
    </lineage>
</organism>
<dbReference type="GO" id="GO:0000719">
    <property type="term" value="P:photoreactive repair"/>
    <property type="evidence" value="ECO:0007669"/>
    <property type="project" value="TreeGrafter"/>
</dbReference>
<dbReference type="Proteomes" id="UP000011863">
    <property type="component" value="Chromosome"/>
</dbReference>
<evidence type="ECO:0000313" key="3">
    <source>
        <dbReference type="EMBL" id="BAN04294.1"/>
    </source>
</evidence>
<dbReference type="InterPro" id="IPR036155">
    <property type="entry name" value="Crypto/Photolyase_N_sf"/>
</dbReference>
<gene>
    <name evidence="3" type="ORF">YM304_39800</name>
</gene>
<reference evidence="3 4" key="1">
    <citation type="journal article" date="2013" name="Int. J. Syst. Evol. Microbiol.">
        <title>Ilumatobacter nonamiense sp. nov. and Ilumatobacter coccineum sp. nov., isolated from seashore sand.</title>
        <authorList>
            <person name="Matsumoto A."/>
            <person name="Kasai H."/>
            <person name="Matsuo Y."/>
            <person name="Shizuri Y."/>
            <person name="Ichikawa N."/>
            <person name="Fujita N."/>
            <person name="Omura S."/>
            <person name="Takahashi Y."/>
        </authorList>
    </citation>
    <scope>NUCLEOTIDE SEQUENCE [LARGE SCALE GENOMIC DNA]</scope>
    <source>
        <strain evidence="4">NBRC 103263 / KCTC 29153 / YM16-304</strain>
    </source>
</reference>
<feature type="domain" description="Photolyase/cryptochrome alpha/beta" evidence="2">
    <location>
        <begin position="24"/>
        <end position="151"/>
    </location>
</feature>
<dbReference type="Gene3D" id="3.40.50.620">
    <property type="entry name" value="HUPs"/>
    <property type="match status" value="1"/>
</dbReference>
<dbReference type="InterPro" id="IPR014729">
    <property type="entry name" value="Rossmann-like_a/b/a_fold"/>
</dbReference>
<name>A0A6C7E9G4_ILUCY</name>
<dbReference type="GO" id="GO:0003904">
    <property type="term" value="F:deoxyribodipyrimidine photo-lyase activity"/>
    <property type="evidence" value="ECO:0007669"/>
    <property type="project" value="TreeGrafter"/>
</dbReference>
<dbReference type="AlphaFoldDB" id="A0A6C7E9G4"/>
<dbReference type="PROSITE" id="PS51645">
    <property type="entry name" value="PHR_CRY_ALPHA_BETA"/>
    <property type="match status" value="1"/>
</dbReference>
<dbReference type="PANTHER" id="PTHR10211:SF0">
    <property type="entry name" value="DEOXYRIBODIPYRIMIDINE PHOTO-LYASE"/>
    <property type="match status" value="1"/>
</dbReference>
<proteinExistence type="predicted"/>
<dbReference type="KEGG" id="aym:YM304_39800"/>
<evidence type="ECO:0000256" key="1">
    <source>
        <dbReference type="SAM" id="MobiDB-lite"/>
    </source>
</evidence>
<evidence type="ECO:0000259" key="2">
    <source>
        <dbReference type="PROSITE" id="PS51645"/>
    </source>
</evidence>
<dbReference type="InterPro" id="IPR052219">
    <property type="entry name" value="Photolyase_Class-2"/>
</dbReference>
<dbReference type="EMBL" id="AP012057">
    <property type="protein sequence ID" value="BAN04294.1"/>
    <property type="molecule type" value="Genomic_DNA"/>
</dbReference>
<feature type="region of interest" description="Disordered" evidence="1">
    <location>
        <begin position="137"/>
        <end position="156"/>
    </location>
</feature>
<dbReference type="SUPFAM" id="SSF52425">
    <property type="entry name" value="Cryptochrome/photolyase, N-terminal domain"/>
    <property type="match status" value="1"/>
</dbReference>
<accession>A0A6C7E9G4</accession>
<sequence length="156" mass="17584">MSTATVEPERVRTLNDADVDADGRYVVYWMQAAQRAEQNPALEHAIQRANAHDVPIVVCAIVIPDYPDASHRQFAFMPTAPRVGRSWPVALRRRRWPVHRRQGGEAWRGVTGRDDGPAFTRWRSGRRLLPFARTPLHASSSARHDGRGHCLTGSSR</sequence>